<keyword evidence="1" id="KW-0472">Membrane</keyword>
<feature type="transmembrane region" description="Helical" evidence="1">
    <location>
        <begin position="25"/>
        <end position="43"/>
    </location>
</feature>
<protein>
    <submittedName>
        <fullName evidence="2">Uncharacterized protein</fullName>
    </submittedName>
</protein>
<sequence length="187" mass="20602">MASSQSTLSTCASCGDSPLSITGNVTGVATFAYAVLLGTFFLIRQAFGDWLEASGMLRQAQGTFKAILSEFVPLLVKLQTTTEAERVWLERVPLINKIAPIVADLDELFTKLDELSAGLSLQGLMVRLHSPWRYARAKSIAQTVDAECTRIRQSIRDLELQYVIANLELLRREVSVVARTLDDHTSA</sequence>
<dbReference type="EMBL" id="LAFY01000533">
    <property type="protein sequence ID" value="KJX97167.1"/>
    <property type="molecule type" value="Genomic_DNA"/>
</dbReference>
<evidence type="ECO:0000313" key="3">
    <source>
        <dbReference type="Proteomes" id="UP000033647"/>
    </source>
</evidence>
<organism evidence="2 3">
    <name type="scientific">Zymoseptoria brevis</name>
    <dbReference type="NCBI Taxonomy" id="1047168"/>
    <lineage>
        <taxon>Eukaryota</taxon>
        <taxon>Fungi</taxon>
        <taxon>Dikarya</taxon>
        <taxon>Ascomycota</taxon>
        <taxon>Pezizomycotina</taxon>
        <taxon>Dothideomycetes</taxon>
        <taxon>Dothideomycetidae</taxon>
        <taxon>Mycosphaerellales</taxon>
        <taxon>Mycosphaerellaceae</taxon>
        <taxon>Zymoseptoria</taxon>
    </lineage>
</organism>
<dbReference type="AlphaFoldDB" id="A0A0F4GJB5"/>
<dbReference type="OrthoDB" id="5329749at2759"/>
<accession>A0A0F4GJB5</accession>
<comment type="caution">
    <text evidence="2">The sequence shown here is derived from an EMBL/GenBank/DDBJ whole genome shotgun (WGS) entry which is preliminary data.</text>
</comment>
<proteinExistence type="predicted"/>
<evidence type="ECO:0000256" key="1">
    <source>
        <dbReference type="SAM" id="Phobius"/>
    </source>
</evidence>
<gene>
    <name evidence="2" type="ORF">TI39_contig541g00007</name>
</gene>
<reference evidence="2 3" key="1">
    <citation type="submission" date="2015-03" db="EMBL/GenBank/DDBJ databases">
        <title>RNA-seq based gene annotation and comparative genomics of four Zymoseptoria species reveal species-specific pathogenicity related genes and transposable element activity.</title>
        <authorList>
            <person name="Grandaubert J."/>
            <person name="Bhattacharyya A."/>
            <person name="Stukenbrock E.H."/>
        </authorList>
    </citation>
    <scope>NUCLEOTIDE SEQUENCE [LARGE SCALE GENOMIC DNA]</scope>
    <source>
        <strain evidence="2 3">Zb18110</strain>
    </source>
</reference>
<dbReference type="Proteomes" id="UP000033647">
    <property type="component" value="Unassembled WGS sequence"/>
</dbReference>
<name>A0A0F4GJB5_9PEZI</name>
<keyword evidence="1" id="KW-0812">Transmembrane</keyword>
<evidence type="ECO:0000313" key="2">
    <source>
        <dbReference type="EMBL" id="KJX97167.1"/>
    </source>
</evidence>
<keyword evidence="1" id="KW-1133">Transmembrane helix</keyword>
<keyword evidence="3" id="KW-1185">Reference proteome</keyword>